<sequence length="82" mass="9172">MKIDLLSAIDAALAGDWDRAHKTVQQDEDDPLACWIHAVLHKIEGDAGNSRYWYSRSAHSYGEFADASQELAAIKRELESGR</sequence>
<accession>A0A1B4XFY3</accession>
<dbReference type="OrthoDB" id="370799at2"/>
<organism evidence="1 2">
    <name type="scientific">Sulfuricaulis limicola</name>
    <dbReference type="NCBI Taxonomy" id="1620215"/>
    <lineage>
        <taxon>Bacteria</taxon>
        <taxon>Pseudomonadati</taxon>
        <taxon>Pseudomonadota</taxon>
        <taxon>Gammaproteobacteria</taxon>
        <taxon>Acidiferrobacterales</taxon>
        <taxon>Acidiferrobacteraceae</taxon>
        <taxon>Sulfuricaulis</taxon>
    </lineage>
</organism>
<dbReference type="KEGG" id="slim:SCL_1433"/>
<dbReference type="AlphaFoldDB" id="A0A1B4XFY3"/>
<keyword evidence="2" id="KW-1185">Reference proteome</keyword>
<evidence type="ECO:0000313" key="2">
    <source>
        <dbReference type="Proteomes" id="UP000243180"/>
    </source>
</evidence>
<proteinExistence type="predicted"/>
<dbReference type="EMBL" id="AP014879">
    <property type="protein sequence ID" value="BAV33744.1"/>
    <property type="molecule type" value="Genomic_DNA"/>
</dbReference>
<gene>
    <name evidence="1" type="ORF">SCL_1433</name>
</gene>
<protein>
    <submittedName>
        <fullName evidence="1">Uncharacterized protein</fullName>
    </submittedName>
</protein>
<evidence type="ECO:0000313" key="1">
    <source>
        <dbReference type="EMBL" id="BAV33744.1"/>
    </source>
</evidence>
<dbReference type="InParanoid" id="A0A1B4XFY3"/>
<name>A0A1B4XFY3_9GAMM</name>
<reference evidence="1 2" key="1">
    <citation type="submission" date="2015-05" db="EMBL/GenBank/DDBJ databases">
        <title>Complete genome sequence of a sulfur-oxidizing gammaproteobacterium strain HA5.</title>
        <authorList>
            <person name="Miura A."/>
            <person name="Kojima H."/>
            <person name="Fukui M."/>
        </authorList>
    </citation>
    <scope>NUCLEOTIDE SEQUENCE [LARGE SCALE GENOMIC DNA]</scope>
    <source>
        <strain evidence="1 2">HA5</strain>
    </source>
</reference>
<dbReference type="Proteomes" id="UP000243180">
    <property type="component" value="Chromosome"/>
</dbReference>